<keyword evidence="4" id="KW-1185">Reference proteome</keyword>
<keyword evidence="2" id="KW-0812">Transmembrane</keyword>
<organism evidence="3 4">
    <name type="scientific">Tropilaelaps mercedesae</name>
    <dbReference type="NCBI Taxonomy" id="418985"/>
    <lineage>
        <taxon>Eukaryota</taxon>
        <taxon>Metazoa</taxon>
        <taxon>Ecdysozoa</taxon>
        <taxon>Arthropoda</taxon>
        <taxon>Chelicerata</taxon>
        <taxon>Arachnida</taxon>
        <taxon>Acari</taxon>
        <taxon>Parasitiformes</taxon>
        <taxon>Mesostigmata</taxon>
        <taxon>Gamasina</taxon>
        <taxon>Dermanyssoidea</taxon>
        <taxon>Laelapidae</taxon>
        <taxon>Tropilaelaps</taxon>
    </lineage>
</organism>
<feature type="region of interest" description="Disordered" evidence="1">
    <location>
        <begin position="160"/>
        <end position="183"/>
    </location>
</feature>
<dbReference type="EMBL" id="MNPL01030258">
    <property type="protein sequence ID" value="OQR67020.1"/>
    <property type="molecule type" value="Genomic_DNA"/>
</dbReference>
<accession>A0A1V9X0D1</accession>
<feature type="transmembrane region" description="Helical" evidence="2">
    <location>
        <begin position="59"/>
        <end position="81"/>
    </location>
</feature>
<proteinExistence type="predicted"/>
<sequence>MSDNDSKLSDSTVQNQPYDNCSQLQATDAASTCHSVQLGSEYTSGHVPKRQKPFLQHGICLGVIILLGTLGAVAVMAVIYYSNLKTFENTTGNNKNRMVFKGDKDKKVGELCARICDENNEDDYLAMGNLPLRIHKHWSDYKDDMSLRYAENAVEPRPMIHWPDGEFERPDEGPDTIDDDDTM</sequence>
<evidence type="ECO:0000256" key="2">
    <source>
        <dbReference type="SAM" id="Phobius"/>
    </source>
</evidence>
<keyword evidence="2" id="KW-0472">Membrane</keyword>
<evidence type="ECO:0000313" key="4">
    <source>
        <dbReference type="Proteomes" id="UP000192247"/>
    </source>
</evidence>
<evidence type="ECO:0000313" key="3">
    <source>
        <dbReference type="EMBL" id="OQR67020.1"/>
    </source>
</evidence>
<name>A0A1V9X0D1_9ACAR</name>
<evidence type="ECO:0000256" key="1">
    <source>
        <dbReference type="SAM" id="MobiDB-lite"/>
    </source>
</evidence>
<protein>
    <submittedName>
        <fullName evidence="3">Uncharacterized protein</fullName>
    </submittedName>
</protein>
<reference evidence="3 4" key="1">
    <citation type="journal article" date="2017" name="Gigascience">
        <title>Draft genome of the honey bee ectoparasitic mite, Tropilaelaps mercedesae, is shaped by the parasitic life history.</title>
        <authorList>
            <person name="Dong X."/>
            <person name="Armstrong S.D."/>
            <person name="Xia D."/>
            <person name="Makepeace B.L."/>
            <person name="Darby A.C."/>
            <person name="Kadowaki T."/>
        </authorList>
    </citation>
    <scope>NUCLEOTIDE SEQUENCE [LARGE SCALE GENOMIC DNA]</scope>
    <source>
        <strain evidence="3">Wuxi-XJTLU</strain>
    </source>
</reference>
<dbReference type="AlphaFoldDB" id="A0A1V9X0D1"/>
<keyword evidence="2" id="KW-1133">Transmembrane helix</keyword>
<dbReference type="Proteomes" id="UP000192247">
    <property type="component" value="Unassembled WGS sequence"/>
</dbReference>
<dbReference type="InParanoid" id="A0A1V9X0D1"/>
<gene>
    <name evidence="3" type="ORF">BIW11_13776</name>
</gene>
<feature type="compositionally biased region" description="Acidic residues" evidence="1">
    <location>
        <begin position="173"/>
        <end position="183"/>
    </location>
</feature>
<feature type="compositionally biased region" description="Basic and acidic residues" evidence="1">
    <location>
        <begin position="163"/>
        <end position="172"/>
    </location>
</feature>
<comment type="caution">
    <text evidence="3">The sequence shown here is derived from an EMBL/GenBank/DDBJ whole genome shotgun (WGS) entry which is preliminary data.</text>
</comment>